<accession>A0A8D8GBE1</accession>
<evidence type="ECO:0000313" key="6">
    <source>
        <dbReference type="EMBL" id="CAG6500923.1"/>
    </source>
</evidence>
<keyword evidence="2" id="KW-0863">Zinc-finger</keyword>
<dbReference type="InterPro" id="IPR022776">
    <property type="entry name" value="TRM13/UPF0224_CHHC_Znf_dom"/>
</dbReference>
<feature type="domain" description="CHHC U11-48K-type" evidence="5">
    <location>
        <begin position="7"/>
        <end position="34"/>
    </location>
</feature>
<dbReference type="GO" id="GO:0008270">
    <property type="term" value="F:zinc ion binding"/>
    <property type="evidence" value="ECO:0007669"/>
    <property type="project" value="UniProtKB-KW"/>
</dbReference>
<dbReference type="PROSITE" id="PS51800">
    <property type="entry name" value="ZF_CHHC_U11_48K"/>
    <property type="match status" value="2"/>
</dbReference>
<proteinExistence type="predicted"/>
<keyword evidence="3" id="KW-0862">Zinc</keyword>
<dbReference type="PANTHER" id="PTHR21402:SF5">
    <property type="entry name" value="GAMETOCYTE SPECIFIC FACTOR 1"/>
    <property type="match status" value="1"/>
</dbReference>
<dbReference type="AlphaFoldDB" id="A0A8D8GBE1"/>
<feature type="domain" description="CHHC U11-48K-type" evidence="5">
    <location>
        <begin position="39"/>
        <end position="66"/>
    </location>
</feature>
<keyword evidence="1" id="KW-0479">Metal-binding</keyword>
<evidence type="ECO:0000256" key="1">
    <source>
        <dbReference type="ARBA" id="ARBA00022723"/>
    </source>
</evidence>
<dbReference type="PANTHER" id="PTHR21402">
    <property type="entry name" value="GAMETOCYTE SPECIFIC FACTOR 1-RELATED"/>
    <property type="match status" value="1"/>
</dbReference>
<dbReference type="Pfam" id="PF05253">
    <property type="entry name" value="zf-U11-48K"/>
    <property type="match status" value="2"/>
</dbReference>
<evidence type="ECO:0000256" key="4">
    <source>
        <dbReference type="SAM" id="MobiDB-lite"/>
    </source>
</evidence>
<evidence type="ECO:0000256" key="2">
    <source>
        <dbReference type="ARBA" id="ARBA00022771"/>
    </source>
</evidence>
<sequence length="254" mass="29170">MSLVEDLLFCPYNRAHRIRPDAMPKHLYKCRRNHPKTKLVICPFNTIHHVPGPELNAHIVECPDRAAFELYKYCITDGSRQSHTPTAQEPELIYNNEPPRRSLTPESGFGDLEEVTAVVGRSLQDDDECWDESAVPAYNPHAYCKSANVIRKATNMKKSQKREFYQAERERLNGWRSGSTGSESDDGCQKVTTLAGADEWWDDEVTPVKEIQVVPKRTTSEKKQVHRSDQQLMKEMDNMSMSFAQKLKMNQKSK</sequence>
<reference evidence="6" key="1">
    <citation type="submission" date="2021-05" db="EMBL/GenBank/DDBJ databases">
        <authorList>
            <person name="Alioto T."/>
            <person name="Alioto T."/>
            <person name="Gomez Garrido J."/>
        </authorList>
    </citation>
    <scope>NUCLEOTIDE SEQUENCE</scope>
</reference>
<evidence type="ECO:0000259" key="5">
    <source>
        <dbReference type="PROSITE" id="PS51800"/>
    </source>
</evidence>
<dbReference type="SUPFAM" id="SSF57667">
    <property type="entry name" value="beta-beta-alpha zinc fingers"/>
    <property type="match status" value="1"/>
</dbReference>
<dbReference type="InterPro" id="IPR051591">
    <property type="entry name" value="UPF0224_FAM112_RNA_Proc"/>
</dbReference>
<dbReference type="EMBL" id="HBUE01141387">
    <property type="protein sequence ID" value="CAG6500923.1"/>
    <property type="molecule type" value="Transcribed_RNA"/>
</dbReference>
<name>A0A8D8GBE1_CULPI</name>
<feature type="region of interest" description="Disordered" evidence="4">
    <location>
        <begin position="80"/>
        <end position="109"/>
    </location>
</feature>
<organism evidence="6">
    <name type="scientific">Culex pipiens</name>
    <name type="common">House mosquito</name>
    <dbReference type="NCBI Taxonomy" id="7175"/>
    <lineage>
        <taxon>Eukaryota</taxon>
        <taxon>Metazoa</taxon>
        <taxon>Ecdysozoa</taxon>
        <taxon>Arthropoda</taxon>
        <taxon>Hexapoda</taxon>
        <taxon>Insecta</taxon>
        <taxon>Pterygota</taxon>
        <taxon>Neoptera</taxon>
        <taxon>Endopterygota</taxon>
        <taxon>Diptera</taxon>
        <taxon>Nematocera</taxon>
        <taxon>Culicoidea</taxon>
        <taxon>Culicidae</taxon>
        <taxon>Culicinae</taxon>
        <taxon>Culicini</taxon>
        <taxon>Culex</taxon>
        <taxon>Culex</taxon>
    </lineage>
</organism>
<protein>
    <submittedName>
        <fullName evidence="6">Gametocyte-specific factor 1 homolog</fullName>
    </submittedName>
</protein>
<dbReference type="InterPro" id="IPR036236">
    <property type="entry name" value="Znf_C2H2_sf"/>
</dbReference>
<evidence type="ECO:0000256" key="3">
    <source>
        <dbReference type="ARBA" id="ARBA00022833"/>
    </source>
</evidence>